<evidence type="ECO:0000313" key="2">
    <source>
        <dbReference type="EMBL" id="GFN98025.1"/>
    </source>
</evidence>
<name>A0AAV3ZQ10_9GAST</name>
<gene>
    <name evidence="2" type="ORF">PoB_002453100</name>
</gene>
<accession>A0AAV3ZQ10</accession>
<evidence type="ECO:0000313" key="3">
    <source>
        <dbReference type="Proteomes" id="UP000735302"/>
    </source>
</evidence>
<evidence type="ECO:0000256" key="1">
    <source>
        <dbReference type="SAM" id="MobiDB-lite"/>
    </source>
</evidence>
<dbReference type="AlphaFoldDB" id="A0AAV3ZQ10"/>
<keyword evidence="3" id="KW-1185">Reference proteome</keyword>
<organism evidence="2 3">
    <name type="scientific">Plakobranchus ocellatus</name>
    <dbReference type="NCBI Taxonomy" id="259542"/>
    <lineage>
        <taxon>Eukaryota</taxon>
        <taxon>Metazoa</taxon>
        <taxon>Spiralia</taxon>
        <taxon>Lophotrochozoa</taxon>
        <taxon>Mollusca</taxon>
        <taxon>Gastropoda</taxon>
        <taxon>Heterobranchia</taxon>
        <taxon>Euthyneura</taxon>
        <taxon>Panpulmonata</taxon>
        <taxon>Sacoglossa</taxon>
        <taxon>Placobranchoidea</taxon>
        <taxon>Plakobranchidae</taxon>
        <taxon>Plakobranchus</taxon>
    </lineage>
</organism>
<feature type="region of interest" description="Disordered" evidence="1">
    <location>
        <begin position="1"/>
        <end position="20"/>
    </location>
</feature>
<proteinExistence type="predicted"/>
<sequence length="90" mass="10526">MIRNIRIRKTVETTSTNNNQKQTIRSFGQVTNKAPYQLANKWYNKRISRKRQDGVQEVLDQEENNLKNPNPTQLDFSACHRQEAFLPPAP</sequence>
<protein>
    <submittedName>
        <fullName evidence="2">Uncharacterized protein</fullName>
    </submittedName>
</protein>
<dbReference type="EMBL" id="BLXT01002832">
    <property type="protein sequence ID" value="GFN98025.1"/>
    <property type="molecule type" value="Genomic_DNA"/>
</dbReference>
<reference evidence="2 3" key="1">
    <citation type="journal article" date="2021" name="Elife">
        <title>Chloroplast acquisition without the gene transfer in kleptoplastic sea slugs, Plakobranchus ocellatus.</title>
        <authorList>
            <person name="Maeda T."/>
            <person name="Takahashi S."/>
            <person name="Yoshida T."/>
            <person name="Shimamura S."/>
            <person name="Takaki Y."/>
            <person name="Nagai Y."/>
            <person name="Toyoda A."/>
            <person name="Suzuki Y."/>
            <person name="Arimoto A."/>
            <person name="Ishii H."/>
            <person name="Satoh N."/>
            <person name="Nishiyama T."/>
            <person name="Hasebe M."/>
            <person name="Maruyama T."/>
            <person name="Minagawa J."/>
            <person name="Obokata J."/>
            <person name="Shigenobu S."/>
        </authorList>
    </citation>
    <scope>NUCLEOTIDE SEQUENCE [LARGE SCALE GENOMIC DNA]</scope>
</reference>
<dbReference type="Proteomes" id="UP000735302">
    <property type="component" value="Unassembled WGS sequence"/>
</dbReference>
<comment type="caution">
    <text evidence="2">The sequence shown here is derived from an EMBL/GenBank/DDBJ whole genome shotgun (WGS) entry which is preliminary data.</text>
</comment>